<evidence type="ECO:0000256" key="4">
    <source>
        <dbReference type="RuleBase" id="RU003494"/>
    </source>
</evidence>
<dbReference type="Pfam" id="PF00043">
    <property type="entry name" value="GST_C"/>
    <property type="match status" value="1"/>
</dbReference>
<reference evidence="7" key="1">
    <citation type="submission" date="2020-02" db="EMBL/GenBank/DDBJ databases">
        <authorList>
            <person name="Scholz U."/>
            <person name="Mascher M."/>
            <person name="Fiebig A."/>
        </authorList>
    </citation>
    <scope>NUCLEOTIDE SEQUENCE</scope>
</reference>
<keyword evidence="2" id="KW-0808">Transferase</keyword>
<dbReference type="EMBL" id="LR746275">
    <property type="protein sequence ID" value="CAA7406089.1"/>
    <property type="molecule type" value="Genomic_DNA"/>
</dbReference>
<name>A0A7I8L7T1_SPIIN</name>
<evidence type="ECO:0000259" key="6">
    <source>
        <dbReference type="PROSITE" id="PS50405"/>
    </source>
</evidence>
<dbReference type="SFLD" id="SFLDG00358">
    <property type="entry name" value="Main_(cytGST)"/>
    <property type="match status" value="1"/>
</dbReference>
<evidence type="ECO:0000313" key="8">
    <source>
        <dbReference type="Proteomes" id="UP000663760"/>
    </source>
</evidence>
<sequence length="253" mass="28619">MTSEKTSPLKLFGTWSSSYTHRVQLALKLKGLEFEYVEEDLSAKSPSLLLYNPVHQKVPVLLHGGRPLAESIVILQYIDETWRESPLMPEDPYERAIVRFWCHFSDDKLAGAVAAVFRTTAEEQKAAVAEVHQNLAVIEGELREGHFKGRRFFGGEKLGLLDVVVGCGSFWLSIFEEVAEVKLIDEESFPLFHGWLRQFEAQEAVKETIPPADRLLEYAREVRHYLVSLSSQVKATSDDSGRVNVDPEEDKDG</sequence>
<dbReference type="InterPro" id="IPR040079">
    <property type="entry name" value="Glutathione_S-Trfase"/>
</dbReference>
<accession>A0A7I8L7T1</accession>
<dbReference type="Gene3D" id="1.20.1050.10">
    <property type="match status" value="1"/>
</dbReference>
<dbReference type="Gene3D" id="3.40.30.10">
    <property type="entry name" value="Glutaredoxin"/>
    <property type="match status" value="1"/>
</dbReference>
<feature type="domain" description="GST N-terminal" evidence="5">
    <location>
        <begin position="7"/>
        <end position="86"/>
    </location>
</feature>
<gene>
    <name evidence="7" type="ORF">SI8410_12016767</name>
</gene>
<dbReference type="SUPFAM" id="SSF52833">
    <property type="entry name" value="Thioredoxin-like"/>
    <property type="match status" value="1"/>
</dbReference>
<feature type="domain" description="GST C-terminal" evidence="6">
    <location>
        <begin position="91"/>
        <end position="222"/>
    </location>
</feature>
<organism evidence="7 8">
    <name type="scientific">Spirodela intermedia</name>
    <name type="common">Intermediate duckweed</name>
    <dbReference type="NCBI Taxonomy" id="51605"/>
    <lineage>
        <taxon>Eukaryota</taxon>
        <taxon>Viridiplantae</taxon>
        <taxon>Streptophyta</taxon>
        <taxon>Embryophyta</taxon>
        <taxon>Tracheophyta</taxon>
        <taxon>Spermatophyta</taxon>
        <taxon>Magnoliopsida</taxon>
        <taxon>Liliopsida</taxon>
        <taxon>Araceae</taxon>
        <taxon>Lemnoideae</taxon>
        <taxon>Spirodela</taxon>
    </lineage>
</organism>
<dbReference type="Proteomes" id="UP000663760">
    <property type="component" value="Chromosome 12"/>
</dbReference>
<dbReference type="InterPro" id="IPR045074">
    <property type="entry name" value="GST_C_Tau"/>
</dbReference>
<dbReference type="InterPro" id="IPR045073">
    <property type="entry name" value="Omega/Tau-like"/>
</dbReference>
<dbReference type="AlphaFoldDB" id="A0A7I8L7T1"/>
<dbReference type="InterPro" id="IPR036282">
    <property type="entry name" value="Glutathione-S-Trfase_C_sf"/>
</dbReference>
<dbReference type="SFLD" id="SFLDS00019">
    <property type="entry name" value="Glutathione_Transferase_(cytos"/>
    <property type="match status" value="1"/>
</dbReference>
<dbReference type="GO" id="GO:0009407">
    <property type="term" value="P:toxin catabolic process"/>
    <property type="evidence" value="ECO:0007669"/>
    <property type="project" value="UniProtKB-ARBA"/>
</dbReference>
<dbReference type="GO" id="GO:0005737">
    <property type="term" value="C:cytoplasm"/>
    <property type="evidence" value="ECO:0007669"/>
    <property type="project" value="TreeGrafter"/>
</dbReference>
<dbReference type="FunFam" id="1.20.1050.10:FF:000016">
    <property type="entry name" value="Glutathione S-transferase U9"/>
    <property type="match status" value="1"/>
</dbReference>
<evidence type="ECO:0000256" key="1">
    <source>
        <dbReference type="ARBA" id="ARBA00012452"/>
    </source>
</evidence>
<dbReference type="PROSITE" id="PS50404">
    <property type="entry name" value="GST_NTER"/>
    <property type="match status" value="1"/>
</dbReference>
<dbReference type="Pfam" id="PF02798">
    <property type="entry name" value="GST_N"/>
    <property type="match status" value="1"/>
</dbReference>
<evidence type="ECO:0000256" key="2">
    <source>
        <dbReference type="ARBA" id="ARBA00022679"/>
    </source>
</evidence>
<dbReference type="PANTHER" id="PTHR11260:SF683">
    <property type="entry name" value="GLUTATHIONE TRANSFERASE"/>
    <property type="match status" value="1"/>
</dbReference>
<dbReference type="InterPro" id="IPR004045">
    <property type="entry name" value="Glutathione_S-Trfase_N"/>
</dbReference>
<comment type="catalytic activity">
    <reaction evidence="3">
        <text>RX + glutathione = an S-substituted glutathione + a halide anion + H(+)</text>
        <dbReference type="Rhea" id="RHEA:16437"/>
        <dbReference type="ChEBI" id="CHEBI:15378"/>
        <dbReference type="ChEBI" id="CHEBI:16042"/>
        <dbReference type="ChEBI" id="CHEBI:17792"/>
        <dbReference type="ChEBI" id="CHEBI:57925"/>
        <dbReference type="ChEBI" id="CHEBI:90779"/>
        <dbReference type="EC" id="2.5.1.18"/>
    </reaction>
</comment>
<proteinExistence type="inferred from homology"/>
<evidence type="ECO:0000259" key="5">
    <source>
        <dbReference type="PROSITE" id="PS50404"/>
    </source>
</evidence>
<dbReference type="PANTHER" id="PTHR11260">
    <property type="entry name" value="GLUTATHIONE S-TRANSFERASE, GST, SUPERFAMILY, GST DOMAIN CONTAINING"/>
    <property type="match status" value="1"/>
</dbReference>
<dbReference type="InterPro" id="IPR010987">
    <property type="entry name" value="Glutathione-S-Trfase_C-like"/>
</dbReference>
<comment type="similarity">
    <text evidence="4">Belongs to the GST superfamily.</text>
</comment>
<dbReference type="SUPFAM" id="SSF47616">
    <property type="entry name" value="GST C-terminal domain-like"/>
    <property type="match status" value="1"/>
</dbReference>
<dbReference type="CDD" id="cd03058">
    <property type="entry name" value="GST_N_Tau"/>
    <property type="match status" value="1"/>
</dbReference>
<dbReference type="GO" id="GO:0006749">
    <property type="term" value="P:glutathione metabolic process"/>
    <property type="evidence" value="ECO:0007669"/>
    <property type="project" value="InterPro"/>
</dbReference>
<evidence type="ECO:0000313" key="7">
    <source>
        <dbReference type="EMBL" id="CAA7406089.1"/>
    </source>
</evidence>
<keyword evidence="8" id="KW-1185">Reference proteome</keyword>
<dbReference type="EC" id="2.5.1.18" evidence="1"/>
<dbReference type="OrthoDB" id="4951845at2759"/>
<dbReference type="PROSITE" id="PS50405">
    <property type="entry name" value="GST_CTER"/>
    <property type="match status" value="1"/>
</dbReference>
<dbReference type="SFLD" id="SFLDG01152">
    <property type="entry name" value="Main.3:_Omega-_and_Tau-like"/>
    <property type="match status" value="1"/>
</dbReference>
<dbReference type="CDD" id="cd03185">
    <property type="entry name" value="GST_C_Tau"/>
    <property type="match status" value="1"/>
</dbReference>
<dbReference type="FunFam" id="3.40.30.10:FF:000014">
    <property type="entry name" value="Tau class glutathione S-transferase"/>
    <property type="match status" value="1"/>
</dbReference>
<dbReference type="InterPro" id="IPR036249">
    <property type="entry name" value="Thioredoxin-like_sf"/>
</dbReference>
<protein>
    <recommendedName>
        <fullName evidence="1">glutathione transferase</fullName>
        <ecNumber evidence="1">2.5.1.18</ecNumber>
    </recommendedName>
</protein>
<dbReference type="InterPro" id="IPR004046">
    <property type="entry name" value="GST_C"/>
</dbReference>
<evidence type="ECO:0000256" key="3">
    <source>
        <dbReference type="ARBA" id="ARBA00047960"/>
    </source>
</evidence>
<dbReference type="GO" id="GO:0004364">
    <property type="term" value="F:glutathione transferase activity"/>
    <property type="evidence" value="ECO:0007669"/>
    <property type="project" value="UniProtKB-EC"/>
</dbReference>